<name>A0A917G7Z1_9BACI</name>
<dbReference type="Proteomes" id="UP000616608">
    <property type="component" value="Unassembled WGS sequence"/>
</dbReference>
<dbReference type="EMBL" id="BMJT01000007">
    <property type="protein sequence ID" value="GGG27275.1"/>
    <property type="molecule type" value="Genomic_DNA"/>
</dbReference>
<proteinExistence type="predicted"/>
<keyword evidence="2" id="KW-1185">Reference proteome</keyword>
<evidence type="ECO:0000313" key="1">
    <source>
        <dbReference type="EMBL" id="GGG27275.1"/>
    </source>
</evidence>
<reference evidence="1" key="2">
    <citation type="submission" date="2020-09" db="EMBL/GenBank/DDBJ databases">
        <authorList>
            <person name="Sun Q."/>
            <person name="Zhou Y."/>
        </authorList>
    </citation>
    <scope>NUCLEOTIDE SEQUENCE</scope>
    <source>
        <strain evidence="1">CGMCC 1.15760</strain>
    </source>
</reference>
<evidence type="ECO:0000313" key="2">
    <source>
        <dbReference type="Proteomes" id="UP000616608"/>
    </source>
</evidence>
<organism evidence="1 2">
    <name type="scientific">Lysinibacillus alkalisoli</name>
    <dbReference type="NCBI Taxonomy" id="1911548"/>
    <lineage>
        <taxon>Bacteria</taxon>
        <taxon>Bacillati</taxon>
        <taxon>Bacillota</taxon>
        <taxon>Bacilli</taxon>
        <taxon>Bacillales</taxon>
        <taxon>Bacillaceae</taxon>
        <taxon>Lysinibacillus</taxon>
    </lineage>
</organism>
<reference evidence="1" key="1">
    <citation type="journal article" date="2014" name="Int. J. Syst. Evol. Microbiol.">
        <title>Complete genome sequence of Corynebacterium casei LMG S-19264T (=DSM 44701T), isolated from a smear-ripened cheese.</title>
        <authorList>
            <consortium name="US DOE Joint Genome Institute (JGI-PGF)"/>
            <person name="Walter F."/>
            <person name="Albersmeier A."/>
            <person name="Kalinowski J."/>
            <person name="Ruckert C."/>
        </authorList>
    </citation>
    <scope>NUCLEOTIDE SEQUENCE</scope>
    <source>
        <strain evidence="1">CGMCC 1.15760</strain>
    </source>
</reference>
<protein>
    <submittedName>
        <fullName evidence="1">Uncharacterized protein</fullName>
    </submittedName>
</protein>
<comment type="caution">
    <text evidence="1">The sequence shown here is derived from an EMBL/GenBank/DDBJ whole genome shotgun (WGS) entry which is preliminary data.</text>
</comment>
<accession>A0A917G7Z1</accession>
<sequence length="168" mass="19293">MTIKRTKGDLLDIMSLQEQVEQIVFDYMDTSVRYEIAYEQLNPLFQETINYYMTYLDKQQALPTASTYWHMFASTTAQLSFFLSVVLLSTAKTDEQRKEGMTLAHIAVTSLPYVQAESIDLVVQEMNDTYTRLLEGVDQQQILAKLKQPTEVDEALRVLADYAKAVTQ</sequence>
<dbReference type="RefSeq" id="WP_188615137.1">
    <property type="nucleotide sequence ID" value="NZ_BMJT01000007.1"/>
</dbReference>
<dbReference type="AlphaFoldDB" id="A0A917G7Z1"/>
<gene>
    <name evidence="1" type="ORF">GCM10007425_22300</name>
</gene>